<keyword evidence="4" id="KW-1185">Reference proteome</keyword>
<evidence type="ECO:0000313" key="3">
    <source>
        <dbReference type="EMBL" id="SFR59416.1"/>
    </source>
</evidence>
<keyword evidence="2" id="KW-1133">Transmembrane helix</keyword>
<evidence type="ECO:0000256" key="1">
    <source>
        <dbReference type="SAM" id="MobiDB-lite"/>
    </source>
</evidence>
<dbReference type="RefSeq" id="WP_090219580.1">
    <property type="nucleotide sequence ID" value="NZ_FOYO01000001.1"/>
</dbReference>
<protein>
    <submittedName>
        <fullName evidence="3">Uncharacterized protein</fullName>
    </submittedName>
</protein>
<name>A0A1I6HY72_9RHOB</name>
<reference evidence="4" key="1">
    <citation type="submission" date="2016-10" db="EMBL/GenBank/DDBJ databases">
        <authorList>
            <person name="Varghese N."/>
            <person name="Submissions S."/>
        </authorList>
    </citation>
    <scope>NUCLEOTIDE SEQUENCE [LARGE SCALE GENOMIC DNA]</scope>
    <source>
        <strain evidence="4">DSM 26921</strain>
    </source>
</reference>
<dbReference type="EMBL" id="FOYO01000001">
    <property type="protein sequence ID" value="SFR59416.1"/>
    <property type="molecule type" value="Genomic_DNA"/>
</dbReference>
<dbReference type="OrthoDB" id="7861238at2"/>
<organism evidence="3 4">
    <name type="scientific">Litoreibacter janthinus</name>
    <dbReference type="NCBI Taxonomy" id="670154"/>
    <lineage>
        <taxon>Bacteria</taxon>
        <taxon>Pseudomonadati</taxon>
        <taxon>Pseudomonadota</taxon>
        <taxon>Alphaproteobacteria</taxon>
        <taxon>Rhodobacterales</taxon>
        <taxon>Roseobacteraceae</taxon>
        <taxon>Litoreibacter</taxon>
    </lineage>
</organism>
<evidence type="ECO:0000256" key="2">
    <source>
        <dbReference type="SAM" id="Phobius"/>
    </source>
</evidence>
<gene>
    <name evidence="3" type="ORF">SAMN04488002_3582</name>
</gene>
<dbReference type="STRING" id="670154.SAMN04488002_3582"/>
<dbReference type="AlphaFoldDB" id="A0A1I6HY72"/>
<evidence type="ECO:0000313" key="4">
    <source>
        <dbReference type="Proteomes" id="UP000199658"/>
    </source>
</evidence>
<feature type="compositionally biased region" description="Basic and acidic residues" evidence="1">
    <location>
        <begin position="101"/>
        <end position="111"/>
    </location>
</feature>
<keyword evidence="2" id="KW-0472">Membrane</keyword>
<proteinExistence type="predicted"/>
<keyword evidence="2" id="KW-0812">Transmembrane</keyword>
<feature type="region of interest" description="Disordered" evidence="1">
    <location>
        <begin position="101"/>
        <end position="137"/>
    </location>
</feature>
<accession>A0A1I6HY72</accession>
<feature type="transmembrane region" description="Helical" evidence="2">
    <location>
        <begin position="7"/>
        <end position="27"/>
    </location>
</feature>
<sequence length="137" mass="14993">MKAIGKAITYMALNVLGLGIVFTIMAYDMPGVYPGISDVRAFLSEKLGKGPAPEMSALQRLRERNARLPLKAQWPGAPIGGGTTYGILDVFRMKEVFLPKDRPTEPLRTRPGEYSNGAKLPTVGETRKSNNVLRTTD</sequence>
<dbReference type="Proteomes" id="UP000199658">
    <property type="component" value="Unassembled WGS sequence"/>
</dbReference>